<proteinExistence type="inferred from homology"/>
<keyword evidence="5 7" id="KW-1133">Transmembrane helix</keyword>
<evidence type="ECO:0000313" key="10">
    <source>
        <dbReference type="Proteomes" id="UP000774617"/>
    </source>
</evidence>
<dbReference type="SUPFAM" id="SSF53448">
    <property type="entry name" value="Nucleotide-diphospho-sugar transferases"/>
    <property type="match status" value="1"/>
</dbReference>
<dbReference type="InterPro" id="IPR051706">
    <property type="entry name" value="Glycosyltransferase_domain"/>
</dbReference>
<evidence type="ECO:0000256" key="7">
    <source>
        <dbReference type="SAM" id="Phobius"/>
    </source>
</evidence>
<keyword evidence="10" id="KW-1185">Reference proteome</keyword>
<dbReference type="EMBL" id="JAGTJR010000002">
    <property type="protein sequence ID" value="KAH7063585.1"/>
    <property type="molecule type" value="Genomic_DNA"/>
</dbReference>
<protein>
    <submittedName>
        <fullName evidence="9">Nucleotide-diphospho-sugar transferase</fullName>
    </submittedName>
</protein>
<dbReference type="Pfam" id="PF04488">
    <property type="entry name" value="Gly_transf_sug"/>
    <property type="match status" value="1"/>
</dbReference>
<accession>A0ABQ8GVK9</accession>
<evidence type="ECO:0000256" key="6">
    <source>
        <dbReference type="ARBA" id="ARBA00023136"/>
    </source>
</evidence>
<evidence type="ECO:0000256" key="8">
    <source>
        <dbReference type="SAM" id="SignalP"/>
    </source>
</evidence>
<feature type="chain" id="PRO_5046071590" evidence="8">
    <location>
        <begin position="25"/>
        <end position="295"/>
    </location>
</feature>
<comment type="caution">
    <text evidence="9">The sequence shown here is derived from an EMBL/GenBank/DDBJ whole genome shotgun (WGS) entry which is preliminary data.</text>
</comment>
<evidence type="ECO:0000256" key="5">
    <source>
        <dbReference type="ARBA" id="ARBA00022989"/>
    </source>
</evidence>
<evidence type="ECO:0000313" key="9">
    <source>
        <dbReference type="EMBL" id="KAH7063585.1"/>
    </source>
</evidence>
<evidence type="ECO:0000256" key="1">
    <source>
        <dbReference type="ARBA" id="ARBA00004370"/>
    </source>
</evidence>
<dbReference type="Proteomes" id="UP000774617">
    <property type="component" value="Unassembled WGS sequence"/>
</dbReference>
<comment type="similarity">
    <text evidence="2">Belongs to the glycosyltransferase 32 family.</text>
</comment>
<dbReference type="PANTHER" id="PTHR32385:SF20">
    <property type="entry name" value="MANNOSYL PHOSPHORYLINOSITOL CERAMIDE SYNTHASE CSH1-RELATED"/>
    <property type="match status" value="1"/>
</dbReference>
<name>A0ABQ8GVK9_9PEZI</name>
<evidence type="ECO:0000256" key="2">
    <source>
        <dbReference type="ARBA" id="ARBA00009003"/>
    </source>
</evidence>
<dbReference type="GO" id="GO:0016740">
    <property type="term" value="F:transferase activity"/>
    <property type="evidence" value="ECO:0007669"/>
    <property type="project" value="UniProtKB-KW"/>
</dbReference>
<feature type="signal peptide" evidence="8">
    <location>
        <begin position="1"/>
        <end position="24"/>
    </location>
</feature>
<dbReference type="InterPro" id="IPR007577">
    <property type="entry name" value="GlycoTrfase_DXD_sugar-bd_CS"/>
</dbReference>
<dbReference type="Gene3D" id="3.90.550.20">
    <property type="match status" value="1"/>
</dbReference>
<organism evidence="9 10">
    <name type="scientific">Macrophomina phaseolina</name>
    <dbReference type="NCBI Taxonomy" id="35725"/>
    <lineage>
        <taxon>Eukaryota</taxon>
        <taxon>Fungi</taxon>
        <taxon>Dikarya</taxon>
        <taxon>Ascomycota</taxon>
        <taxon>Pezizomycotina</taxon>
        <taxon>Dothideomycetes</taxon>
        <taxon>Dothideomycetes incertae sedis</taxon>
        <taxon>Botryosphaeriales</taxon>
        <taxon>Botryosphaeriaceae</taxon>
        <taxon>Macrophomina</taxon>
    </lineage>
</organism>
<keyword evidence="6 7" id="KW-0472">Membrane</keyword>
<evidence type="ECO:0000256" key="4">
    <source>
        <dbReference type="ARBA" id="ARBA00022692"/>
    </source>
</evidence>
<dbReference type="PANTHER" id="PTHR32385">
    <property type="entry name" value="MANNOSYL PHOSPHORYLINOSITOL CERAMIDE SYNTHASE"/>
    <property type="match status" value="1"/>
</dbReference>
<keyword evidence="4 7" id="KW-0812">Transmembrane</keyword>
<sequence length="295" mass="33961">MLGCILLYTLLAVGLLQLLKKPLALLLQPTTNFETVYISNSNIPKIIHQTYANTSIPDHWKPAQRSCLDLHPDYEYKFWTDDDANEFIAKEYPWFEETWKSYPHNIQRADALRYFVLVHFGGVYIDLDDGCNYRLDPLLQYPAWLPLTAPIGVSNDVMGSVPHHPFFELVIRALADYNRNWASPYLTVMYTTGPLFLSEMRKEYLSLQNLGPEEKLFTLNPKDYDRDGGSMFHSFRGSSWHEDDAKVIFWMGDHWLALAVFGFVAAITVLGSLWKCYWRVVDIPAGPSRKPSVQG</sequence>
<dbReference type="InterPro" id="IPR029044">
    <property type="entry name" value="Nucleotide-diphossugar_trans"/>
</dbReference>
<keyword evidence="8" id="KW-0732">Signal</keyword>
<gene>
    <name evidence="9" type="ORF">B0J12DRAFT_561999</name>
</gene>
<keyword evidence="3 9" id="KW-0808">Transferase</keyword>
<comment type="subcellular location">
    <subcellularLocation>
        <location evidence="1">Membrane</location>
    </subcellularLocation>
</comment>
<evidence type="ECO:0000256" key="3">
    <source>
        <dbReference type="ARBA" id="ARBA00022679"/>
    </source>
</evidence>
<feature type="transmembrane region" description="Helical" evidence="7">
    <location>
        <begin position="255"/>
        <end position="274"/>
    </location>
</feature>
<reference evidence="9 10" key="1">
    <citation type="journal article" date="2021" name="Nat. Commun.">
        <title>Genetic determinants of endophytism in the Arabidopsis root mycobiome.</title>
        <authorList>
            <person name="Mesny F."/>
            <person name="Miyauchi S."/>
            <person name="Thiergart T."/>
            <person name="Pickel B."/>
            <person name="Atanasova L."/>
            <person name="Karlsson M."/>
            <person name="Huettel B."/>
            <person name="Barry K.W."/>
            <person name="Haridas S."/>
            <person name="Chen C."/>
            <person name="Bauer D."/>
            <person name="Andreopoulos W."/>
            <person name="Pangilinan J."/>
            <person name="LaButti K."/>
            <person name="Riley R."/>
            <person name="Lipzen A."/>
            <person name="Clum A."/>
            <person name="Drula E."/>
            <person name="Henrissat B."/>
            <person name="Kohler A."/>
            <person name="Grigoriev I.V."/>
            <person name="Martin F.M."/>
            <person name="Hacquard S."/>
        </authorList>
    </citation>
    <scope>NUCLEOTIDE SEQUENCE [LARGE SCALE GENOMIC DNA]</scope>
    <source>
        <strain evidence="9 10">MPI-SDFR-AT-0080</strain>
    </source>
</reference>